<dbReference type="EMBL" id="JACXVP010000010">
    <property type="protein sequence ID" value="KAG5582153.1"/>
    <property type="molecule type" value="Genomic_DNA"/>
</dbReference>
<evidence type="ECO:0000313" key="1">
    <source>
        <dbReference type="EMBL" id="KAG5582153.1"/>
    </source>
</evidence>
<evidence type="ECO:0000313" key="2">
    <source>
        <dbReference type="Proteomes" id="UP000824120"/>
    </source>
</evidence>
<gene>
    <name evidence="1" type="ORF">H5410_052780</name>
</gene>
<accession>A0A9J5X1S2</accession>
<sequence length="43" mass="5011">MSVGERGNFRQNSLLTRLEELCDVAKNHFLTHLVECVVNFYAR</sequence>
<comment type="caution">
    <text evidence="1">The sequence shown here is derived from an EMBL/GenBank/DDBJ whole genome shotgun (WGS) entry which is preliminary data.</text>
</comment>
<keyword evidence="2" id="KW-1185">Reference proteome</keyword>
<proteinExistence type="predicted"/>
<dbReference type="Proteomes" id="UP000824120">
    <property type="component" value="Chromosome 10"/>
</dbReference>
<dbReference type="AlphaFoldDB" id="A0A9J5X1S2"/>
<reference evidence="1 2" key="1">
    <citation type="submission" date="2020-09" db="EMBL/GenBank/DDBJ databases">
        <title>De no assembly of potato wild relative species, Solanum commersonii.</title>
        <authorList>
            <person name="Cho K."/>
        </authorList>
    </citation>
    <scope>NUCLEOTIDE SEQUENCE [LARGE SCALE GENOMIC DNA]</scope>
    <source>
        <strain evidence="1">LZ3.2</strain>
        <tissue evidence="1">Leaf</tissue>
    </source>
</reference>
<organism evidence="1 2">
    <name type="scientific">Solanum commersonii</name>
    <name type="common">Commerson's wild potato</name>
    <name type="synonym">Commerson's nightshade</name>
    <dbReference type="NCBI Taxonomy" id="4109"/>
    <lineage>
        <taxon>Eukaryota</taxon>
        <taxon>Viridiplantae</taxon>
        <taxon>Streptophyta</taxon>
        <taxon>Embryophyta</taxon>
        <taxon>Tracheophyta</taxon>
        <taxon>Spermatophyta</taxon>
        <taxon>Magnoliopsida</taxon>
        <taxon>eudicotyledons</taxon>
        <taxon>Gunneridae</taxon>
        <taxon>Pentapetalae</taxon>
        <taxon>asterids</taxon>
        <taxon>lamiids</taxon>
        <taxon>Solanales</taxon>
        <taxon>Solanaceae</taxon>
        <taxon>Solanoideae</taxon>
        <taxon>Solaneae</taxon>
        <taxon>Solanum</taxon>
    </lineage>
</organism>
<protein>
    <submittedName>
        <fullName evidence="1">Uncharacterized protein</fullName>
    </submittedName>
</protein>
<name>A0A9J5X1S2_SOLCO</name>